<dbReference type="PANTHER" id="PTHR11596:SF5">
    <property type="entry name" value="ALKALINE PHOSPHATASE"/>
    <property type="match status" value="1"/>
</dbReference>
<comment type="cofactor">
    <cofactor evidence="9">
        <name>Zn(2+)</name>
        <dbReference type="ChEBI" id="CHEBI:29105"/>
    </cofactor>
    <text evidence="9">Binds 2 Zn(2+) ions.</text>
</comment>
<feature type="binding site" evidence="9">
    <location>
        <position position="4"/>
    </location>
    <ligand>
        <name>Zn(2+)</name>
        <dbReference type="ChEBI" id="CHEBI:29105"/>
        <label>2</label>
    </ligand>
</feature>
<name>A0A9W8H1Z9_9FUNG</name>
<evidence type="ECO:0000256" key="5">
    <source>
        <dbReference type="ARBA" id="ARBA00022801"/>
    </source>
</evidence>
<comment type="similarity">
    <text evidence="1 10">Belongs to the alkaline phosphatase family.</text>
</comment>
<dbReference type="CDD" id="cd16012">
    <property type="entry name" value="ALP"/>
    <property type="match status" value="1"/>
</dbReference>
<gene>
    <name evidence="12" type="primary">PHO8_2</name>
    <name evidence="12" type="ORF">H4R18_005411</name>
</gene>
<evidence type="ECO:0000313" key="13">
    <source>
        <dbReference type="Proteomes" id="UP001140217"/>
    </source>
</evidence>
<dbReference type="SMART" id="SM00098">
    <property type="entry name" value="alkPPc"/>
    <property type="match status" value="1"/>
</dbReference>
<comment type="caution">
    <text evidence="12">The sequence shown here is derived from an EMBL/GenBank/DDBJ whole genome shotgun (WGS) entry which is preliminary data.</text>
</comment>
<evidence type="ECO:0000256" key="1">
    <source>
        <dbReference type="ARBA" id="ARBA00005984"/>
    </source>
</evidence>
<dbReference type="GO" id="GO:0004035">
    <property type="term" value="F:alkaline phosphatase activity"/>
    <property type="evidence" value="ECO:0007669"/>
    <property type="project" value="UniProtKB-EC"/>
</dbReference>
<comment type="cofactor">
    <cofactor evidence="9">
        <name>Mg(2+)</name>
        <dbReference type="ChEBI" id="CHEBI:18420"/>
    </cofactor>
    <text evidence="9">Binds 1 Mg(2+) ion.</text>
</comment>
<organism evidence="12 13">
    <name type="scientific">Coemansia javaensis</name>
    <dbReference type="NCBI Taxonomy" id="2761396"/>
    <lineage>
        <taxon>Eukaryota</taxon>
        <taxon>Fungi</taxon>
        <taxon>Fungi incertae sedis</taxon>
        <taxon>Zoopagomycota</taxon>
        <taxon>Kickxellomycotina</taxon>
        <taxon>Kickxellomycetes</taxon>
        <taxon>Kickxellales</taxon>
        <taxon>Kickxellaceae</taxon>
        <taxon>Coemansia</taxon>
    </lineage>
</organism>
<keyword evidence="6 9" id="KW-0862">Zinc</keyword>
<feature type="binding site" evidence="9">
    <location>
        <position position="307"/>
    </location>
    <ligand>
        <name>Zn(2+)</name>
        <dbReference type="ChEBI" id="CHEBI:29105"/>
        <label>2</label>
    </ligand>
</feature>
<dbReference type="EC" id="3.1.3.1" evidence="2 11"/>
<accession>A0A9W8H1Z9</accession>
<keyword evidence="7 9" id="KW-0460">Magnesium</keyword>
<dbReference type="PANTHER" id="PTHR11596">
    <property type="entry name" value="ALKALINE PHOSPHATASE"/>
    <property type="match status" value="1"/>
</dbReference>
<feature type="binding site" evidence="9">
    <location>
        <position position="104"/>
    </location>
    <ligand>
        <name>Mg(2+)</name>
        <dbReference type="ChEBI" id="CHEBI:18420"/>
    </ligand>
</feature>
<feature type="binding site" evidence="9">
    <location>
        <position position="268"/>
    </location>
    <ligand>
        <name>Zn(2+)</name>
        <dbReference type="ChEBI" id="CHEBI:29105"/>
        <label>2</label>
    </ligand>
</feature>
<keyword evidence="3" id="KW-0597">Phosphoprotein</keyword>
<dbReference type="OrthoDB" id="7392499at2759"/>
<dbReference type="InterPro" id="IPR001952">
    <property type="entry name" value="Alkaline_phosphatase"/>
</dbReference>
<feature type="binding site" evidence="9">
    <location>
        <position position="306"/>
    </location>
    <ligand>
        <name>Zn(2+)</name>
        <dbReference type="ChEBI" id="CHEBI:29105"/>
        <label>2</label>
    </ligand>
</feature>
<feature type="binding site" evidence="9">
    <location>
        <position position="264"/>
    </location>
    <ligand>
        <name>Zn(2+)</name>
        <dbReference type="ChEBI" id="CHEBI:29105"/>
        <label>2</label>
    </ligand>
</feature>
<evidence type="ECO:0000256" key="8">
    <source>
        <dbReference type="PIRSR" id="PIRSR601952-1"/>
    </source>
</evidence>
<dbReference type="GO" id="GO:0000329">
    <property type="term" value="C:fungal-type vacuole membrane"/>
    <property type="evidence" value="ECO:0007669"/>
    <property type="project" value="TreeGrafter"/>
</dbReference>
<evidence type="ECO:0000256" key="2">
    <source>
        <dbReference type="ARBA" id="ARBA00012647"/>
    </source>
</evidence>
<protein>
    <recommendedName>
        <fullName evidence="2 11">Alkaline phosphatase</fullName>
        <ecNumber evidence="2 11">3.1.3.1</ecNumber>
    </recommendedName>
</protein>
<evidence type="ECO:0000256" key="10">
    <source>
        <dbReference type="RuleBase" id="RU003946"/>
    </source>
</evidence>
<dbReference type="Gene3D" id="3.40.720.10">
    <property type="entry name" value="Alkaline Phosphatase, subunit A"/>
    <property type="match status" value="1"/>
</dbReference>
<dbReference type="InterPro" id="IPR018299">
    <property type="entry name" value="Alkaline_phosphatase_AS"/>
</dbReference>
<keyword evidence="5 11" id="KW-0378">Hydrolase</keyword>
<comment type="catalytic activity">
    <reaction evidence="11">
        <text>a phosphate monoester + H2O = an alcohol + phosphate</text>
        <dbReference type="Rhea" id="RHEA:15017"/>
        <dbReference type="ChEBI" id="CHEBI:15377"/>
        <dbReference type="ChEBI" id="CHEBI:30879"/>
        <dbReference type="ChEBI" id="CHEBI:43474"/>
        <dbReference type="ChEBI" id="CHEBI:67140"/>
        <dbReference type="EC" id="3.1.3.1"/>
    </reaction>
</comment>
<evidence type="ECO:0000256" key="3">
    <source>
        <dbReference type="ARBA" id="ARBA00022553"/>
    </source>
</evidence>
<feature type="binding site" evidence="9">
    <location>
        <position position="4"/>
    </location>
    <ligand>
        <name>Mg(2+)</name>
        <dbReference type="ChEBI" id="CHEBI:18420"/>
    </ligand>
</feature>
<feature type="binding site" evidence="9">
    <location>
        <position position="106"/>
    </location>
    <ligand>
        <name>Mg(2+)</name>
        <dbReference type="ChEBI" id="CHEBI:18420"/>
    </ligand>
</feature>
<dbReference type="Gene3D" id="1.10.60.40">
    <property type="match status" value="1"/>
</dbReference>
<dbReference type="PROSITE" id="PS00123">
    <property type="entry name" value="ALKALINE_PHOSPHATASE"/>
    <property type="match status" value="1"/>
</dbReference>
<keyword evidence="4 9" id="KW-0479">Metal-binding</keyword>
<dbReference type="GO" id="GO:0046872">
    <property type="term" value="F:metal ion binding"/>
    <property type="evidence" value="ECO:0007669"/>
    <property type="project" value="UniProtKB-KW"/>
</dbReference>
<dbReference type="SUPFAM" id="SSF53649">
    <property type="entry name" value="Alkaline phosphatase-like"/>
    <property type="match status" value="1"/>
</dbReference>
<reference evidence="12" key="1">
    <citation type="submission" date="2022-07" db="EMBL/GenBank/DDBJ databases">
        <title>Phylogenomic reconstructions and comparative analyses of Kickxellomycotina fungi.</title>
        <authorList>
            <person name="Reynolds N.K."/>
            <person name="Stajich J.E."/>
            <person name="Barry K."/>
            <person name="Grigoriev I.V."/>
            <person name="Crous P."/>
            <person name="Smith M.E."/>
        </authorList>
    </citation>
    <scope>NUCLEOTIDE SEQUENCE</scope>
    <source>
        <strain evidence="12">NBRC 105414</strain>
    </source>
</reference>
<feature type="binding site" evidence="9">
    <location>
        <position position="414"/>
    </location>
    <ligand>
        <name>Zn(2+)</name>
        <dbReference type="ChEBI" id="CHEBI:29105"/>
        <label>2</label>
    </ligand>
</feature>
<sequence>MISDGFGVASESMARTYMQQTRGLDAEWGSILDSTLRGTVRTKSSDSLVTDSAAGATVYSCGGIKTYNGAIGVDSRGQPCGTIMEAAKARGYVTGIVTTSRITHATPAAFAAHVEHRDMEDLIAMQMIGHNLTSDSRPAADLMYGGGLCHFLPQGSEHSCRDDSTDAWALAQRAGFTTISSLEQFRALQGAGGESTGARPLREGAPVLALFSGSHMAYEMDRNPREQPSLTEMTRTALRQLEQLANSTAGSPGFFVMIEGARIDHAGHDNDPAAHLHDIVEYWNAVAAVRDYVSAHPDTLMVATSDHETGGLALGIDPEYVWYPEVLKPVRRSAELICKDLKALDSDDDDNDSSVAADARSNILPKLLGIKHPTDAEVDRVVAAAAAKSAAECKMAIGGIVSRRAHIGWSTGGHTGTDVGLYACGHHASAVRGNMENTQVGRLLAEYLRVDTAPITQSLAGVGTKQPGAFARQATHHIHDHDYGRK</sequence>
<dbReference type="EMBL" id="JANBUL010000324">
    <property type="protein sequence ID" value="KAJ2776934.1"/>
    <property type="molecule type" value="Genomic_DNA"/>
</dbReference>
<dbReference type="Proteomes" id="UP001140217">
    <property type="component" value="Unassembled WGS sequence"/>
</dbReference>
<dbReference type="Pfam" id="PF00245">
    <property type="entry name" value="Alk_phosphatase"/>
    <property type="match status" value="1"/>
</dbReference>
<dbReference type="AlphaFoldDB" id="A0A9W8H1Z9"/>
<evidence type="ECO:0000256" key="11">
    <source>
        <dbReference type="RuleBase" id="RU003947"/>
    </source>
</evidence>
<evidence type="ECO:0000256" key="6">
    <source>
        <dbReference type="ARBA" id="ARBA00022833"/>
    </source>
</evidence>
<proteinExistence type="inferred from homology"/>
<feature type="active site" description="Phosphoserine intermediate" evidence="8">
    <location>
        <position position="52"/>
    </location>
</feature>
<evidence type="ECO:0000256" key="7">
    <source>
        <dbReference type="ARBA" id="ARBA00022842"/>
    </source>
</evidence>
<evidence type="ECO:0000256" key="9">
    <source>
        <dbReference type="PIRSR" id="PIRSR601952-2"/>
    </source>
</evidence>
<dbReference type="InterPro" id="IPR017850">
    <property type="entry name" value="Alkaline_phosphatase_core_sf"/>
</dbReference>
<evidence type="ECO:0000256" key="4">
    <source>
        <dbReference type="ARBA" id="ARBA00022723"/>
    </source>
</evidence>
<dbReference type="PRINTS" id="PR00113">
    <property type="entry name" value="ALKPHPHTASE"/>
</dbReference>
<keyword evidence="13" id="KW-1185">Reference proteome</keyword>
<evidence type="ECO:0000313" key="12">
    <source>
        <dbReference type="EMBL" id="KAJ2776934.1"/>
    </source>
</evidence>
<feature type="binding site" evidence="9">
    <location>
        <position position="259"/>
    </location>
    <ligand>
        <name>Mg(2+)</name>
        <dbReference type="ChEBI" id="CHEBI:18420"/>
    </ligand>
</feature>